<dbReference type="Pfam" id="PF01464">
    <property type="entry name" value="SLT"/>
    <property type="match status" value="1"/>
</dbReference>
<evidence type="ECO:0000313" key="2">
    <source>
        <dbReference type="EMBL" id="HAG5770779.1"/>
    </source>
</evidence>
<dbReference type="InterPro" id="IPR023346">
    <property type="entry name" value="Lysozyme-like_dom_sf"/>
</dbReference>
<reference evidence="2" key="2">
    <citation type="submission" date="2020-02" db="EMBL/GenBank/DDBJ databases">
        <authorList>
            <consortium name="NCBI Pathogen Detection Project"/>
        </authorList>
    </citation>
    <scope>NUCLEOTIDE SEQUENCE</scope>
    <source>
        <strain evidence="2">1839</strain>
    </source>
</reference>
<dbReference type="EMBL" id="DAAYTU010000013">
    <property type="protein sequence ID" value="HAG5770779.1"/>
    <property type="molecule type" value="Genomic_DNA"/>
</dbReference>
<dbReference type="AlphaFoldDB" id="A0A765TA40"/>
<organism evidence="2">
    <name type="scientific">Escherichia coli</name>
    <dbReference type="NCBI Taxonomy" id="562"/>
    <lineage>
        <taxon>Bacteria</taxon>
        <taxon>Pseudomonadati</taxon>
        <taxon>Pseudomonadota</taxon>
        <taxon>Gammaproteobacteria</taxon>
        <taxon>Enterobacterales</taxon>
        <taxon>Enterobacteriaceae</taxon>
        <taxon>Escherichia</taxon>
    </lineage>
</organism>
<feature type="domain" description="Transglycosylase SLT" evidence="1">
    <location>
        <begin position="28"/>
        <end position="151"/>
    </location>
</feature>
<protein>
    <submittedName>
        <fullName evidence="2">Lytic transglycosylase domain-containing protein</fullName>
    </submittedName>
</protein>
<gene>
    <name evidence="2" type="ORF">GGB84_002451</name>
</gene>
<dbReference type="Gene3D" id="1.10.530.10">
    <property type="match status" value="1"/>
</dbReference>
<dbReference type="InterPro" id="IPR008258">
    <property type="entry name" value="Transglycosylase_SLT_dom_1"/>
</dbReference>
<dbReference type="SUPFAM" id="SSF53955">
    <property type="entry name" value="Lysozyme-like"/>
    <property type="match status" value="1"/>
</dbReference>
<proteinExistence type="predicted"/>
<accession>A0A765TA40</accession>
<evidence type="ECO:0000259" key="1">
    <source>
        <dbReference type="Pfam" id="PF01464"/>
    </source>
</evidence>
<sequence>MQFIKSLPVTIFFFSFFLAKNSLAYYKCFNEAGIYYHIEPNLLKAIAMVESNMDKNSVGKNIDAQKKVISRDYGLMQINQIHIPSLKKRGLIKDENELLSNPCLNIKIGTEILYSHFLRCGVNWQCLGSYNAGFTTGNKTKRLQYAKKIYKIYTDLNMKERPKALTK</sequence>
<reference evidence="2" key="1">
    <citation type="journal article" date="2018" name="Genome Biol.">
        <title>SKESA: strategic k-mer extension for scrupulous assemblies.</title>
        <authorList>
            <person name="Souvorov A."/>
            <person name="Agarwala R."/>
            <person name="Lipman D.J."/>
        </authorList>
    </citation>
    <scope>NUCLEOTIDE SEQUENCE [LARGE SCALE GENOMIC DNA]</scope>
    <source>
        <strain evidence="2">1839</strain>
    </source>
</reference>
<name>A0A765TA40_ECOLX</name>
<comment type="caution">
    <text evidence="2">The sequence shown here is derived from an EMBL/GenBank/DDBJ whole genome shotgun (WGS) entry which is preliminary data.</text>
</comment>
<dbReference type="CDD" id="cd13400">
    <property type="entry name" value="LT_IagB-like"/>
    <property type="match status" value="1"/>
</dbReference>